<dbReference type="Gene3D" id="3.10.129.10">
    <property type="entry name" value="Hotdog Thioesterase"/>
    <property type="match status" value="2"/>
</dbReference>
<protein>
    <recommendedName>
        <fullName evidence="3">Thioesterase domain-containing protein</fullName>
    </recommendedName>
</protein>
<evidence type="ECO:0000313" key="2">
    <source>
        <dbReference type="EMBL" id="CAE4614467.1"/>
    </source>
</evidence>
<dbReference type="GO" id="GO:0047617">
    <property type="term" value="F:fatty acyl-CoA hydrolase activity"/>
    <property type="evidence" value="ECO:0007669"/>
    <property type="project" value="InterPro"/>
</dbReference>
<dbReference type="SUPFAM" id="SSF54637">
    <property type="entry name" value="Thioesterase/thiol ester dehydrase-isomerase"/>
    <property type="match status" value="2"/>
</dbReference>
<dbReference type="AlphaFoldDB" id="A0A7S4W0F5"/>
<reference evidence="2" key="1">
    <citation type="submission" date="2021-01" db="EMBL/GenBank/DDBJ databases">
        <authorList>
            <person name="Corre E."/>
            <person name="Pelletier E."/>
            <person name="Niang G."/>
            <person name="Scheremetjew M."/>
            <person name="Finn R."/>
            <person name="Kale V."/>
            <person name="Holt S."/>
            <person name="Cochrane G."/>
            <person name="Meng A."/>
            <person name="Brown T."/>
            <person name="Cohen L."/>
        </authorList>
    </citation>
    <scope>NUCLEOTIDE SEQUENCE</scope>
    <source>
        <strain evidence="2">GSO104</strain>
    </source>
</reference>
<proteinExistence type="predicted"/>
<evidence type="ECO:0008006" key="3">
    <source>
        <dbReference type="Google" id="ProtNLM"/>
    </source>
</evidence>
<dbReference type="InterPro" id="IPR029069">
    <property type="entry name" value="HotDog_dom_sf"/>
</dbReference>
<gene>
    <name evidence="2" type="ORF">DBRI00130_LOCUS18716</name>
</gene>
<name>A0A7S4W0F5_9STRA</name>
<dbReference type="PANTHER" id="PTHR21660:SF1">
    <property type="entry name" value="ACYL-COENZYME A THIOESTERASE 13"/>
    <property type="match status" value="1"/>
</dbReference>
<dbReference type="PANTHER" id="PTHR21660">
    <property type="entry name" value="THIOESTERASE SUPERFAMILY MEMBER-RELATED"/>
    <property type="match status" value="1"/>
</dbReference>
<organism evidence="2">
    <name type="scientific">Ditylum brightwellii</name>
    <dbReference type="NCBI Taxonomy" id="49249"/>
    <lineage>
        <taxon>Eukaryota</taxon>
        <taxon>Sar</taxon>
        <taxon>Stramenopiles</taxon>
        <taxon>Ochrophyta</taxon>
        <taxon>Bacillariophyta</taxon>
        <taxon>Mediophyceae</taxon>
        <taxon>Lithodesmiophycidae</taxon>
        <taxon>Lithodesmiales</taxon>
        <taxon>Lithodesmiaceae</taxon>
        <taxon>Ditylum</taxon>
    </lineage>
</organism>
<dbReference type="CDD" id="cd03440">
    <property type="entry name" value="hot_dog"/>
    <property type="match status" value="1"/>
</dbReference>
<dbReference type="EMBL" id="HBNS01023670">
    <property type="protein sequence ID" value="CAE4614467.1"/>
    <property type="molecule type" value="Transcribed_RNA"/>
</dbReference>
<sequence>MMYSGAQSNRLAVIRDFLYITDQLCRPGLSALLDLHPQNVLFGTLSENLRYDDKKRQLSVRYQIPPKACSNNIGGKLPLSGFLSLFDEISTWNLLCEDKWRRPGVSTHLQAELGPAGLKGNGVKPGDVIDIRTRVIKLGKVLGVAHAEAIDVDSGEVICIARHTKYMPTSLLLKMLLGPLMPLTKIMASLATKENTAEIGKEAWLDKLFQFQDIAANKQCGRINVVDYHNNPMGVCHGGSQALMMEMLGHKAATDGLVATSAPLLRSISVTYLSPGRGALDLGVVPVVSDKYSTSLCVKIQSERGSLVSEGILTFITGSIIESKARL</sequence>
<accession>A0A7S4W0F5</accession>
<dbReference type="InterPro" id="IPR039298">
    <property type="entry name" value="ACOT13"/>
</dbReference>
<keyword evidence="1" id="KW-0378">Hydrolase</keyword>
<evidence type="ECO:0000256" key="1">
    <source>
        <dbReference type="ARBA" id="ARBA00022801"/>
    </source>
</evidence>